<accession>A0A9P7DBK5</accession>
<dbReference type="RefSeq" id="XP_041153666.1">
    <property type="nucleotide sequence ID" value="XM_041300833.1"/>
</dbReference>
<proteinExistence type="predicted"/>
<dbReference type="Proteomes" id="UP000719766">
    <property type="component" value="Unassembled WGS sequence"/>
</dbReference>
<keyword evidence="3" id="KW-1185">Reference proteome</keyword>
<comment type="caution">
    <text evidence="2">The sequence shown here is derived from an EMBL/GenBank/DDBJ whole genome shotgun (WGS) entry which is preliminary data.</text>
</comment>
<reference evidence="2" key="1">
    <citation type="journal article" date="2020" name="New Phytol.">
        <title>Comparative genomics reveals dynamic genome evolution in host specialist ectomycorrhizal fungi.</title>
        <authorList>
            <person name="Lofgren L.A."/>
            <person name="Nguyen N.H."/>
            <person name="Vilgalys R."/>
            <person name="Ruytinx J."/>
            <person name="Liao H.L."/>
            <person name="Branco S."/>
            <person name="Kuo A."/>
            <person name="LaButti K."/>
            <person name="Lipzen A."/>
            <person name="Andreopoulos W."/>
            <person name="Pangilinan J."/>
            <person name="Riley R."/>
            <person name="Hundley H."/>
            <person name="Na H."/>
            <person name="Barry K."/>
            <person name="Grigoriev I.V."/>
            <person name="Stajich J.E."/>
            <person name="Kennedy P.G."/>
        </authorList>
    </citation>
    <scope>NUCLEOTIDE SEQUENCE</scope>
    <source>
        <strain evidence="2">S12</strain>
    </source>
</reference>
<dbReference type="GeneID" id="64594597"/>
<evidence type="ECO:0000313" key="2">
    <source>
        <dbReference type="EMBL" id="KAG1786204.1"/>
    </source>
</evidence>
<sequence>MSERRVRVVTPVSSEAGDSLPPDAGDIWTSIMFSSNPTQDHGVVSNDVVSNDSPVEPRPALPEDPIDWWGNYEYRVDSLGKREKNYERCFNGDFDEVTSMLSELLRTPNFLTARCSPSMGVVGVSPAVQTSAEGCTRPEGTHSFDQDVESTLPTYHPYDCGWDDTVSNASVSPEVSSPMDPYDCGWEDDMNVTSQETIMPLEQILTDVRSNGEHPTELSYRLSDNMLCVMDALIINETVPPNESSTEDPYDCGWGDIVTATAVQATDESAWVIYKAISELTGRVKISKLMQGSVLQDSIDIVADSSSSKGEMITSAAPANDPYDVGWDDPMDDSDPADIASMADPYDCGWQDATAPEDDIMPGDPADDPYDCGWEDPMEGPTTMRLSVDKTFYMDTDVIDLTSESPSRSVDRIFDERDVIDLTSESPSRSMDRTFDEETDVLDLTSTSVNRSVDRTFGKDTNALVLTSTSANSERSMSPTEPNAFQEAGESMRRAIRRLNSIGHSDFDRYVRNIVAPGDGLVYDSRPGLTFMANRHLFGAYAEARDRVTNLGADVINIHRLLNIHRRIMYPLDAMITRVEQQGDSML</sequence>
<protein>
    <submittedName>
        <fullName evidence="2">Uncharacterized protein</fullName>
    </submittedName>
</protein>
<evidence type="ECO:0000256" key="1">
    <source>
        <dbReference type="SAM" id="MobiDB-lite"/>
    </source>
</evidence>
<dbReference type="AlphaFoldDB" id="A0A9P7DBK5"/>
<organism evidence="2 3">
    <name type="scientific">Suillus plorans</name>
    <dbReference type="NCBI Taxonomy" id="116603"/>
    <lineage>
        <taxon>Eukaryota</taxon>
        <taxon>Fungi</taxon>
        <taxon>Dikarya</taxon>
        <taxon>Basidiomycota</taxon>
        <taxon>Agaricomycotina</taxon>
        <taxon>Agaricomycetes</taxon>
        <taxon>Agaricomycetidae</taxon>
        <taxon>Boletales</taxon>
        <taxon>Suillineae</taxon>
        <taxon>Suillaceae</taxon>
        <taxon>Suillus</taxon>
    </lineage>
</organism>
<evidence type="ECO:0000313" key="3">
    <source>
        <dbReference type="Proteomes" id="UP000719766"/>
    </source>
</evidence>
<dbReference type="EMBL" id="JABBWE010000096">
    <property type="protein sequence ID" value="KAG1786204.1"/>
    <property type="molecule type" value="Genomic_DNA"/>
</dbReference>
<feature type="region of interest" description="Disordered" evidence="1">
    <location>
        <begin position="1"/>
        <end position="23"/>
    </location>
</feature>
<gene>
    <name evidence="2" type="ORF">HD556DRAFT_1313651</name>
</gene>
<dbReference type="OrthoDB" id="2641075at2759"/>
<name>A0A9P7DBK5_9AGAM</name>